<dbReference type="InterPro" id="IPR012340">
    <property type="entry name" value="NA-bd_OB-fold"/>
</dbReference>
<reference evidence="1 2" key="1">
    <citation type="submission" date="2023-01" db="EMBL/GenBank/DDBJ databases">
        <authorList>
            <person name="Kreplak J."/>
        </authorList>
    </citation>
    <scope>NUCLEOTIDE SEQUENCE [LARGE SCALE GENOMIC DNA]</scope>
</reference>
<proteinExistence type="predicted"/>
<name>A0AAV0Z4Z3_VICFA</name>
<evidence type="ECO:0008006" key="3">
    <source>
        <dbReference type="Google" id="ProtNLM"/>
    </source>
</evidence>
<accession>A0AAV0Z4Z3</accession>
<dbReference type="Gene3D" id="2.40.50.140">
    <property type="entry name" value="Nucleic acid-binding proteins"/>
    <property type="match status" value="1"/>
</dbReference>
<dbReference type="AlphaFoldDB" id="A0AAV0Z4Z3"/>
<dbReference type="Proteomes" id="UP001157006">
    <property type="component" value="Chromosome 1S"/>
</dbReference>
<keyword evidence="2" id="KW-1185">Reference proteome</keyword>
<dbReference type="EMBL" id="OX451735">
    <property type="protein sequence ID" value="CAI8593620.1"/>
    <property type="molecule type" value="Genomic_DNA"/>
</dbReference>
<organism evidence="1 2">
    <name type="scientific">Vicia faba</name>
    <name type="common">Broad bean</name>
    <name type="synonym">Faba vulgaris</name>
    <dbReference type="NCBI Taxonomy" id="3906"/>
    <lineage>
        <taxon>Eukaryota</taxon>
        <taxon>Viridiplantae</taxon>
        <taxon>Streptophyta</taxon>
        <taxon>Embryophyta</taxon>
        <taxon>Tracheophyta</taxon>
        <taxon>Spermatophyta</taxon>
        <taxon>Magnoliopsida</taxon>
        <taxon>eudicotyledons</taxon>
        <taxon>Gunneridae</taxon>
        <taxon>Pentapetalae</taxon>
        <taxon>rosids</taxon>
        <taxon>fabids</taxon>
        <taxon>Fabales</taxon>
        <taxon>Fabaceae</taxon>
        <taxon>Papilionoideae</taxon>
        <taxon>50 kb inversion clade</taxon>
        <taxon>NPAAA clade</taxon>
        <taxon>Hologalegina</taxon>
        <taxon>IRL clade</taxon>
        <taxon>Fabeae</taxon>
        <taxon>Vicia</taxon>
    </lineage>
</organism>
<evidence type="ECO:0000313" key="1">
    <source>
        <dbReference type="EMBL" id="CAI8593620.1"/>
    </source>
</evidence>
<sequence length="242" mass="27762">MQGLRNLKETTCVTVAKLDKFECGQSGWYYDGCVGCTKSVTLKDGKLTCYSKHVSVEAVTRFKLEVLASDGKFKYKFIFWDVDCVKLIGNFALQMKMDLIKFEDYDPLEFPYELDAILQKELAIRAVFQPNKARLYVVSFKDDEYTRQKIKDSFRSEEHTSKLQTPDLSSHDELLTISENLSASADYDPAVPIAGLTPSKRSLSDATDEFESVQLSLTKLTKDIKMEKWLLLFIRHVYPFLI</sequence>
<dbReference type="SUPFAM" id="SSF50249">
    <property type="entry name" value="Nucleic acid-binding proteins"/>
    <property type="match status" value="1"/>
</dbReference>
<evidence type="ECO:0000313" key="2">
    <source>
        <dbReference type="Proteomes" id="UP001157006"/>
    </source>
</evidence>
<gene>
    <name evidence="1" type="ORF">VFH_I100600</name>
</gene>
<protein>
    <recommendedName>
        <fullName evidence="3">Replication factor A C-terminal domain-containing protein</fullName>
    </recommendedName>
</protein>